<dbReference type="SUPFAM" id="SSF54909">
    <property type="entry name" value="Dimeric alpha+beta barrel"/>
    <property type="match status" value="1"/>
</dbReference>
<dbReference type="Gene3D" id="3.30.70.100">
    <property type="match status" value="1"/>
</dbReference>
<protein>
    <submittedName>
        <fullName evidence="2">Stress responsive A/B Barrel Domain protein</fullName>
    </submittedName>
</protein>
<accession>A0A1V6CD84</accession>
<dbReference type="InterPro" id="IPR013097">
    <property type="entry name" value="Dabb"/>
</dbReference>
<gene>
    <name evidence="2" type="ORF">BWX89_00377</name>
</gene>
<comment type="caution">
    <text evidence="2">The sequence shown here is derived from an EMBL/GenBank/DDBJ whole genome shotgun (WGS) entry which is preliminary data.</text>
</comment>
<dbReference type="Pfam" id="PF07876">
    <property type="entry name" value="Dabb"/>
    <property type="match status" value="1"/>
</dbReference>
<feature type="domain" description="Stress-response A/B barrel" evidence="1">
    <location>
        <begin position="2"/>
        <end position="95"/>
    </location>
</feature>
<proteinExistence type="predicted"/>
<reference evidence="2" key="1">
    <citation type="submission" date="2017-02" db="EMBL/GenBank/DDBJ databases">
        <title>Delving into the versatile metabolic prowess of the omnipresent phylum Bacteroidetes.</title>
        <authorList>
            <person name="Nobu M.K."/>
            <person name="Mei R."/>
            <person name="Narihiro T."/>
            <person name="Kuroda K."/>
            <person name="Liu W.-T."/>
        </authorList>
    </citation>
    <scope>NUCLEOTIDE SEQUENCE</scope>
    <source>
        <strain evidence="2">ADurb.Bin131</strain>
    </source>
</reference>
<dbReference type="Proteomes" id="UP000485562">
    <property type="component" value="Unassembled WGS sequence"/>
</dbReference>
<dbReference type="SMART" id="SM00886">
    <property type="entry name" value="Dabb"/>
    <property type="match status" value="1"/>
</dbReference>
<name>A0A1V6CD84_UNCT6</name>
<dbReference type="AlphaFoldDB" id="A0A1V6CD84"/>
<evidence type="ECO:0000259" key="1">
    <source>
        <dbReference type="PROSITE" id="PS51502"/>
    </source>
</evidence>
<dbReference type="EMBL" id="MWDQ01000029">
    <property type="protein sequence ID" value="OQB74754.1"/>
    <property type="molecule type" value="Genomic_DNA"/>
</dbReference>
<sequence length="97" mass="11696">MHEHYVMFKLKDEYKKDLPEIVRKLKSLQDSIPLIRKSEVFINEIQGPHSYDIMFHAVFNDTEGFRSYMVHPLHIPVQKYIEQRVIIEKIADMDFVF</sequence>
<evidence type="ECO:0000313" key="2">
    <source>
        <dbReference type="EMBL" id="OQB74754.1"/>
    </source>
</evidence>
<dbReference type="InterPro" id="IPR011008">
    <property type="entry name" value="Dimeric_a/b-barrel"/>
</dbReference>
<organism evidence="2">
    <name type="scientific">candidate division TA06 bacterium ADurb.Bin131</name>
    <dbReference type="NCBI Taxonomy" id="1852827"/>
    <lineage>
        <taxon>Bacteria</taxon>
        <taxon>Bacteria division TA06</taxon>
    </lineage>
</organism>
<dbReference type="PROSITE" id="PS51502">
    <property type="entry name" value="S_R_A_B_BARREL"/>
    <property type="match status" value="1"/>
</dbReference>